<dbReference type="Gene3D" id="3.40.50.410">
    <property type="entry name" value="von Willebrand factor, type A domain"/>
    <property type="match status" value="1"/>
</dbReference>
<dbReference type="EMBL" id="PZKL01000045">
    <property type="protein sequence ID" value="PTH78898.1"/>
    <property type="molecule type" value="Genomic_DNA"/>
</dbReference>
<dbReference type="InterPro" id="IPR019303">
    <property type="entry name" value="vWA_TerF_C"/>
</dbReference>
<feature type="compositionally biased region" description="Polar residues" evidence="1">
    <location>
        <begin position="38"/>
        <end position="47"/>
    </location>
</feature>
<sequence length="294" mass="32186">MAGSVLSKMFGSLFGAKKEVVGASVGSTDVSATMKPQEPQSGPSAASVSYGDHEMDARSVSLSKTLEEKAPHLVSLAKTIDVSLKKNNLQTLTAKVAFVLDASGSMQSEFKKGNVQAVLDRIAVLATQFDDDGNLDLWGFASNFKKYEDVTLDNLKGYVERIQKGASGWNILPGLGASNNEPPVMMDIIKTFKNSEEPVIVYFITDGGIDKNNQIKKAIAESAHYPIYWKFVGLGGNNYGALEDLDDFTDRVIDNTDFFPIDDFKKVSDEVLYQKLLSCIDDWRKEAKQKGIMS</sequence>
<organism evidence="3 4">
    <name type="scientific">Aeromonas veronii</name>
    <dbReference type="NCBI Taxonomy" id="654"/>
    <lineage>
        <taxon>Bacteria</taxon>
        <taxon>Pseudomonadati</taxon>
        <taxon>Pseudomonadota</taxon>
        <taxon>Gammaproteobacteria</taxon>
        <taxon>Aeromonadales</taxon>
        <taxon>Aeromonadaceae</taxon>
        <taxon>Aeromonas</taxon>
    </lineage>
</organism>
<gene>
    <name evidence="3" type="ORF">DAA48_20870</name>
</gene>
<accession>A0A2T4MWC3</accession>
<dbReference type="AlphaFoldDB" id="A0A2T4MWC3"/>
<evidence type="ECO:0000256" key="1">
    <source>
        <dbReference type="SAM" id="MobiDB-lite"/>
    </source>
</evidence>
<dbReference type="SUPFAM" id="SSF53300">
    <property type="entry name" value="vWA-like"/>
    <property type="match status" value="1"/>
</dbReference>
<feature type="region of interest" description="Disordered" evidence="1">
    <location>
        <begin position="31"/>
        <end position="50"/>
    </location>
</feature>
<comment type="caution">
    <text evidence="3">The sequence shown here is derived from an EMBL/GenBank/DDBJ whole genome shotgun (WGS) entry which is preliminary data.</text>
</comment>
<dbReference type="PROSITE" id="PS50234">
    <property type="entry name" value="VWFA"/>
    <property type="match status" value="1"/>
</dbReference>
<dbReference type="RefSeq" id="WP_107684523.1">
    <property type="nucleotide sequence ID" value="NZ_PZKL01000045.1"/>
</dbReference>
<dbReference type="Proteomes" id="UP000241986">
    <property type="component" value="Unassembled WGS sequence"/>
</dbReference>
<dbReference type="InterPro" id="IPR036465">
    <property type="entry name" value="vWFA_dom_sf"/>
</dbReference>
<feature type="domain" description="VWFA" evidence="2">
    <location>
        <begin position="95"/>
        <end position="276"/>
    </location>
</feature>
<dbReference type="InterPro" id="IPR002035">
    <property type="entry name" value="VWF_A"/>
</dbReference>
<protein>
    <recommendedName>
        <fullName evidence="2">VWFA domain-containing protein</fullName>
    </recommendedName>
</protein>
<evidence type="ECO:0000259" key="2">
    <source>
        <dbReference type="PROSITE" id="PS50234"/>
    </source>
</evidence>
<dbReference type="Pfam" id="PF10138">
    <property type="entry name" value="vWA-TerF-like"/>
    <property type="match status" value="1"/>
</dbReference>
<reference evidence="3 4" key="1">
    <citation type="submission" date="2018-03" db="EMBL/GenBank/DDBJ databases">
        <title>Aeromonas veronii whole genome sequencing and analysis.</title>
        <authorList>
            <person name="Xie H."/>
            <person name="Liu T."/>
            <person name="Wang K."/>
        </authorList>
    </citation>
    <scope>NUCLEOTIDE SEQUENCE [LARGE SCALE GENOMIC DNA]</scope>
    <source>
        <strain evidence="3 4">XH.VA.1</strain>
    </source>
</reference>
<name>A0A2T4MWC3_AERVE</name>
<proteinExistence type="predicted"/>
<dbReference type="CDD" id="cd00198">
    <property type="entry name" value="vWFA"/>
    <property type="match status" value="1"/>
</dbReference>
<evidence type="ECO:0000313" key="3">
    <source>
        <dbReference type="EMBL" id="PTH78898.1"/>
    </source>
</evidence>
<evidence type="ECO:0000313" key="4">
    <source>
        <dbReference type="Proteomes" id="UP000241986"/>
    </source>
</evidence>
<dbReference type="SMART" id="SM00327">
    <property type="entry name" value="VWA"/>
    <property type="match status" value="1"/>
</dbReference>